<dbReference type="GO" id="GO:0016810">
    <property type="term" value="F:hydrolase activity, acting on carbon-nitrogen (but not peptide) bonds"/>
    <property type="evidence" value="ECO:0007669"/>
    <property type="project" value="InterPro"/>
</dbReference>
<dbReference type="NCBIfam" id="NF006056">
    <property type="entry name" value="PRK08204.1"/>
    <property type="match status" value="1"/>
</dbReference>
<evidence type="ECO:0000256" key="2">
    <source>
        <dbReference type="ARBA" id="ARBA00022801"/>
    </source>
</evidence>
<keyword evidence="5" id="KW-1185">Reference proteome</keyword>
<evidence type="ECO:0000256" key="1">
    <source>
        <dbReference type="ARBA" id="ARBA00006745"/>
    </source>
</evidence>
<gene>
    <name evidence="4" type="ORF">EV675_4630</name>
</gene>
<proteinExistence type="inferred from homology"/>
<organism evidence="4 5">
    <name type="scientific">Pigmentiphaga kullae</name>
    <dbReference type="NCBI Taxonomy" id="151784"/>
    <lineage>
        <taxon>Bacteria</taxon>
        <taxon>Pseudomonadati</taxon>
        <taxon>Pseudomonadota</taxon>
        <taxon>Betaproteobacteria</taxon>
        <taxon>Burkholderiales</taxon>
        <taxon>Alcaligenaceae</taxon>
        <taxon>Pigmentiphaga</taxon>
    </lineage>
</organism>
<accession>A0A4Q7N805</accession>
<dbReference type="RefSeq" id="WP_130360417.1">
    <property type="nucleotide sequence ID" value="NZ_SGXC01000003.1"/>
</dbReference>
<dbReference type="Pfam" id="PF01979">
    <property type="entry name" value="Amidohydro_1"/>
    <property type="match status" value="1"/>
</dbReference>
<evidence type="ECO:0000259" key="3">
    <source>
        <dbReference type="Pfam" id="PF01979"/>
    </source>
</evidence>
<sequence length="480" mass="50849">MERRSFMKAAAGAATVWPGWAASAAAVDRPVRRDFLVRGGYVVSMDARLGDMPMADVLVVDGRIAEVGRNLSAPAGAAVIDGTGMIVSPGFVNGHIHLAQTMQRGVSTEHTFADYYSTLVLKYSNRMGPDDVRLAEYVGALEQMSLGTTTLMDWNREAMTPEHAEAAVDGLLDSGVRAIFAYTIAARTPQGSDAPLRRMLDHARALRVGRLSSDHGRVTLGACLPGPDFMPLEPAFADMRMLRDLQVLTSFHCAAPIYALRKKGLIGTLAQQGLLDGRLQLVHANDLDADEFRLAADRGACLVSTPEAELHCGHGHPAIWKAARAHVPVSLGTDIPSAFGGGMMTQMRTALAAEIARLNAESFARTGKAPAAKAVSARDMLDLATAGGAKALGLGDVTGSITPGKRADLLLIRSDSVATAPMLDPVGTLVLQATPADIDTVIVDGRVVKAGGRMLDPGIEPAARELRLRALRMVQRAQQA</sequence>
<evidence type="ECO:0000313" key="5">
    <source>
        <dbReference type="Proteomes" id="UP000292445"/>
    </source>
</evidence>
<protein>
    <submittedName>
        <fullName evidence="4">Cytosine/adenosine deaminase-related metal-dependent hydrolase</fullName>
    </submittedName>
</protein>
<evidence type="ECO:0000313" key="4">
    <source>
        <dbReference type="EMBL" id="RZS77991.1"/>
    </source>
</evidence>
<name>A0A4Q7N805_9BURK</name>
<comment type="similarity">
    <text evidence="1">Belongs to the metallo-dependent hydrolases superfamily. ATZ/TRZ family.</text>
</comment>
<dbReference type="InterPro" id="IPR050287">
    <property type="entry name" value="MTA/SAH_deaminase"/>
</dbReference>
<feature type="domain" description="Amidohydrolase-related" evidence="3">
    <location>
        <begin position="86"/>
        <end position="448"/>
    </location>
</feature>
<dbReference type="Gene3D" id="2.30.40.10">
    <property type="entry name" value="Urease, subunit C, domain 1"/>
    <property type="match status" value="1"/>
</dbReference>
<dbReference type="InterPro" id="IPR006680">
    <property type="entry name" value="Amidohydro-rel"/>
</dbReference>
<dbReference type="PANTHER" id="PTHR43794:SF11">
    <property type="entry name" value="AMIDOHYDROLASE-RELATED DOMAIN-CONTAINING PROTEIN"/>
    <property type="match status" value="1"/>
</dbReference>
<dbReference type="EMBL" id="SGXC01000003">
    <property type="protein sequence ID" value="RZS77991.1"/>
    <property type="molecule type" value="Genomic_DNA"/>
</dbReference>
<dbReference type="Gene3D" id="3.20.20.140">
    <property type="entry name" value="Metal-dependent hydrolases"/>
    <property type="match status" value="1"/>
</dbReference>
<dbReference type="OrthoDB" id="9815027at2"/>
<dbReference type="SUPFAM" id="SSF51556">
    <property type="entry name" value="Metallo-dependent hydrolases"/>
    <property type="match status" value="1"/>
</dbReference>
<dbReference type="AlphaFoldDB" id="A0A4Q7N805"/>
<dbReference type="InterPro" id="IPR011059">
    <property type="entry name" value="Metal-dep_hydrolase_composite"/>
</dbReference>
<dbReference type="InterPro" id="IPR032466">
    <property type="entry name" value="Metal_Hydrolase"/>
</dbReference>
<reference evidence="4 5" key="1">
    <citation type="submission" date="2019-02" db="EMBL/GenBank/DDBJ databases">
        <title>Genomic Encyclopedia of Type Strains, Phase IV (KMG-IV): sequencing the most valuable type-strain genomes for metagenomic binning, comparative biology and taxonomic classification.</title>
        <authorList>
            <person name="Goeker M."/>
        </authorList>
    </citation>
    <scope>NUCLEOTIDE SEQUENCE [LARGE SCALE GENOMIC DNA]</scope>
    <source>
        <strain evidence="4 5">K24</strain>
    </source>
</reference>
<dbReference type="PANTHER" id="PTHR43794">
    <property type="entry name" value="AMINOHYDROLASE SSNA-RELATED"/>
    <property type="match status" value="1"/>
</dbReference>
<dbReference type="Proteomes" id="UP000292445">
    <property type="component" value="Unassembled WGS sequence"/>
</dbReference>
<dbReference type="SUPFAM" id="SSF51338">
    <property type="entry name" value="Composite domain of metallo-dependent hydrolases"/>
    <property type="match status" value="2"/>
</dbReference>
<keyword evidence="2 4" id="KW-0378">Hydrolase</keyword>
<comment type="caution">
    <text evidence="4">The sequence shown here is derived from an EMBL/GenBank/DDBJ whole genome shotgun (WGS) entry which is preliminary data.</text>
</comment>